<evidence type="ECO:0000313" key="14">
    <source>
        <dbReference type="EMBL" id="TIA92680.1"/>
    </source>
</evidence>
<comment type="similarity">
    <text evidence="2 10">Belongs to the small GTPase superfamily. Ran family.</text>
</comment>
<gene>
    <name evidence="14" type="ORF">E3P99_00522</name>
</gene>
<dbReference type="OrthoDB" id="48625at2759"/>
<feature type="compositionally biased region" description="Polar residues" evidence="11">
    <location>
        <begin position="82"/>
        <end position="92"/>
    </location>
</feature>
<dbReference type="GO" id="GO:0005634">
    <property type="term" value="C:nucleus"/>
    <property type="evidence" value="ECO:0007669"/>
    <property type="project" value="UniProtKB-SubCell"/>
</dbReference>
<dbReference type="SUPFAM" id="SSF50044">
    <property type="entry name" value="SH3-domain"/>
    <property type="match status" value="1"/>
</dbReference>
<dbReference type="GO" id="GO:0003924">
    <property type="term" value="F:GTPase activity"/>
    <property type="evidence" value="ECO:0007669"/>
    <property type="project" value="InterPro"/>
</dbReference>
<dbReference type="PROSITE" id="PS51419">
    <property type="entry name" value="RAB"/>
    <property type="match status" value="1"/>
</dbReference>
<keyword evidence="5 10" id="KW-0547">Nucleotide-binding</keyword>
<evidence type="ECO:0000256" key="8">
    <source>
        <dbReference type="ARBA" id="ARBA00023242"/>
    </source>
</evidence>
<feature type="region of interest" description="Disordered" evidence="11">
    <location>
        <begin position="49"/>
        <end position="108"/>
    </location>
</feature>
<feature type="transmembrane region" description="Helical" evidence="12">
    <location>
        <begin position="6"/>
        <end position="32"/>
    </location>
</feature>
<dbReference type="GO" id="GO:0000054">
    <property type="term" value="P:ribosomal subunit export from nucleus"/>
    <property type="evidence" value="ECO:0007669"/>
    <property type="project" value="TreeGrafter"/>
</dbReference>
<organism evidence="14 15">
    <name type="scientific">Wallemia hederae</name>
    <dbReference type="NCBI Taxonomy" id="1540922"/>
    <lineage>
        <taxon>Eukaryota</taxon>
        <taxon>Fungi</taxon>
        <taxon>Dikarya</taxon>
        <taxon>Basidiomycota</taxon>
        <taxon>Wallemiomycotina</taxon>
        <taxon>Wallemiomycetes</taxon>
        <taxon>Wallemiales</taxon>
        <taxon>Wallemiaceae</taxon>
        <taxon>Wallemia</taxon>
    </lineage>
</organism>
<evidence type="ECO:0000256" key="7">
    <source>
        <dbReference type="ARBA" id="ARBA00023134"/>
    </source>
</evidence>
<comment type="function">
    <text evidence="10">GTP-binding protein involved in nucleocytoplasmic transport. Required for the import of protein into the nucleus and also for RNA export. Involved in chromatin condensation and control of cell cycle.</text>
</comment>
<evidence type="ECO:0000313" key="15">
    <source>
        <dbReference type="Proteomes" id="UP000310189"/>
    </source>
</evidence>
<dbReference type="SMART" id="SM00326">
    <property type="entry name" value="SH3"/>
    <property type="match status" value="1"/>
</dbReference>
<feature type="compositionally biased region" description="Polar residues" evidence="11">
    <location>
        <begin position="49"/>
        <end position="60"/>
    </location>
</feature>
<dbReference type="AlphaFoldDB" id="A0A4T0FWA8"/>
<dbReference type="GO" id="GO:0005737">
    <property type="term" value="C:cytoplasm"/>
    <property type="evidence" value="ECO:0007669"/>
    <property type="project" value="TreeGrafter"/>
</dbReference>
<dbReference type="PROSITE" id="PS50002">
    <property type="entry name" value="SH3"/>
    <property type="match status" value="1"/>
</dbReference>
<dbReference type="Gene3D" id="3.40.50.300">
    <property type="entry name" value="P-loop containing nucleotide triphosphate hydrolases"/>
    <property type="match status" value="1"/>
</dbReference>
<dbReference type="PRINTS" id="PR00627">
    <property type="entry name" value="GTPRANTC4"/>
</dbReference>
<feature type="domain" description="SH3" evidence="13">
    <location>
        <begin position="120"/>
        <end position="182"/>
    </location>
</feature>
<evidence type="ECO:0000256" key="4">
    <source>
        <dbReference type="ARBA" id="ARBA00022448"/>
    </source>
</evidence>
<reference evidence="14 15" key="1">
    <citation type="submission" date="2019-03" db="EMBL/GenBank/DDBJ databases">
        <title>Sequencing 23 genomes of Wallemia ichthyophaga.</title>
        <authorList>
            <person name="Gostincar C."/>
        </authorList>
    </citation>
    <scope>NUCLEOTIDE SEQUENCE [LARGE SCALE GENOMIC DNA]</scope>
    <source>
        <strain evidence="14 15">EXF-5753</strain>
    </source>
</reference>
<evidence type="ECO:0000256" key="5">
    <source>
        <dbReference type="ARBA" id="ARBA00022741"/>
    </source>
</evidence>
<keyword evidence="6 10" id="KW-0653">Protein transport</keyword>
<dbReference type="CDD" id="cd00174">
    <property type="entry name" value="SH3"/>
    <property type="match status" value="1"/>
</dbReference>
<dbReference type="InterPro" id="IPR036028">
    <property type="entry name" value="SH3-like_dom_sf"/>
</dbReference>
<comment type="caution">
    <text evidence="14">The sequence shown here is derived from an EMBL/GenBank/DDBJ whole genome shotgun (WGS) entry which is preliminary data.</text>
</comment>
<keyword evidence="7 10" id="KW-0342">GTP-binding</keyword>
<comment type="subcellular location">
    <subcellularLocation>
        <location evidence="1 10">Nucleus</location>
    </subcellularLocation>
</comment>
<evidence type="ECO:0000256" key="11">
    <source>
        <dbReference type="SAM" id="MobiDB-lite"/>
    </source>
</evidence>
<dbReference type="PROSITE" id="PS51421">
    <property type="entry name" value="RAS"/>
    <property type="match status" value="1"/>
</dbReference>
<dbReference type="SMART" id="SM00173">
    <property type="entry name" value="RAS"/>
    <property type="match status" value="1"/>
</dbReference>
<keyword evidence="12" id="KW-0812">Transmembrane</keyword>
<dbReference type="InterPro" id="IPR002041">
    <property type="entry name" value="Ran_GTPase"/>
</dbReference>
<evidence type="ECO:0000256" key="3">
    <source>
        <dbReference type="ARBA" id="ARBA00022443"/>
    </source>
</evidence>
<evidence type="ECO:0000256" key="6">
    <source>
        <dbReference type="ARBA" id="ARBA00022927"/>
    </source>
</evidence>
<keyword evidence="3 9" id="KW-0728">SH3 domain</keyword>
<evidence type="ECO:0000259" key="13">
    <source>
        <dbReference type="PROSITE" id="PS50002"/>
    </source>
</evidence>
<dbReference type="GO" id="GO:0006606">
    <property type="term" value="P:protein import into nucleus"/>
    <property type="evidence" value="ECO:0007669"/>
    <property type="project" value="TreeGrafter"/>
</dbReference>
<dbReference type="EMBL" id="SPNW01000005">
    <property type="protein sequence ID" value="TIA92680.1"/>
    <property type="molecule type" value="Genomic_DNA"/>
</dbReference>
<dbReference type="FunFam" id="3.40.50.300:FF:000131">
    <property type="entry name" value="GTP-binding nuclear protein Ran"/>
    <property type="match status" value="1"/>
</dbReference>
<keyword evidence="12" id="KW-1133">Transmembrane helix</keyword>
<keyword evidence="8 10" id="KW-0539">Nucleus</keyword>
<dbReference type="SUPFAM" id="SSF52540">
    <property type="entry name" value="P-loop containing nucleoside triphosphate hydrolases"/>
    <property type="match status" value="1"/>
</dbReference>
<dbReference type="InterPro" id="IPR001452">
    <property type="entry name" value="SH3_domain"/>
</dbReference>
<name>A0A4T0FWA8_9BASI</name>
<dbReference type="Gene3D" id="2.30.30.40">
    <property type="entry name" value="SH3 Domains"/>
    <property type="match status" value="1"/>
</dbReference>
<dbReference type="Proteomes" id="UP000310189">
    <property type="component" value="Unassembled WGS sequence"/>
</dbReference>
<dbReference type="NCBIfam" id="TIGR00231">
    <property type="entry name" value="small_GTP"/>
    <property type="match status" value="1"/>
</dbReference>
<keyword evidence="12" id="KW-0472">Membrane</keyword>
<dbReference type="PANTHER" id="PTHR24071">
    <property type="entry name" value="RAN GTPASE"/>
    <property type="match status" value="1"/>
</dbReference>
<dbReference type="InterPro" id="IPR027417">
    <property type="entry name" value="P-loop_NTPase"/>
</dbReference>
<dbReference type="Pfam" id="PF00071">
    <property type="entry name" value="Ras"/>
    <property type="match status" value="1"/>
</dbReference>
<keyword evidence="15" id="KW-1185">Reference proteome</keyword>
<feature type="compositionally biased region" description="Basic and acidic residues" evidence="11">
    <location>
        <begin position="68"/>
        <end position="81"/>
    </location>
</feature>
<keyword evidence="4 10" id="KW-0813">Transport</keyword>
<dbReference type="SMART" id="SM00175">
    <property type="entry name" value="RAB"/>
    <property type="match status" value="1"/>
</dbReference>
<evidence type="ECO:0000256" key="9">
    <source>
        <dbReference type="PROSITE-ProRule" id="PRU00192"/>
    </source>
</evidence>
<dbReference type="GO" id="GO:0005525">
    <property type="term" value="F:GTP binding"/>
    <property type="evidence" value="ECO:0007669"/>
    <property type="project" value="UniProtKB-KW"/>
</dbReference>
<dbReference type="SMART" id="SM00174">
    <property type="entry name" value="RHO"/>
    <property type="match status" value="1"/>
</dbReference>
<dbReference type="InterPro" id="IPR001806">
    <property type="entry name" value="Small_GTPase"/>
</dbReference>
<evidence type="ECO:0000256" key="2">
    <source>
        <dbReference type="ARBA" id="ARBA00008028"/>
    </source>
</evidence>
<protein>
    <recommendedName>
        <fullName evidence="10">GTP-binding nuclear protein</fullName>
    </recommendedName>
</protein>
<proteinExistence type="inferred from homology"/>
<sequence length="494" mass="53803">MGLSGGAIAGIVVGVVVGVGLIVIIMVLLYLLKKRSNAVEKTRSNNIEKINSAENGNNYGQPAPQPQTEKDKPAHKVDDNFRSSIQQSVQTSNGGGGEDSQPNLMDSYKDTNQSQETFIYPGSNVFVLYPYNAALPDELTIVPDQTIRVTRIYDDAWAAGQILGSSFREGAFPLVCVTVAEGAATSIHGSAPKAPSVRSSSVNSRQSSFKSAFQSPSEGGRASWVAGRPVSVGHVAGRKPASSKHWLRWLGWLKREDTQHTQDATRDAARSNLTAAQMSAEGSEVPTFKLVLVGDGGTGKTTFVRRHTTGEFEKKYIATLGVEVHPLSFDTNFGKICFNVWDTAGQEKFGGLRDGYYIQGQCGIIMFDVTSRITYKNVPNWHRDLERVCENIPIVLCGNKVDVKERKVKTGAVTFHRKKNLQYFEISAKSNYNFEKPFLWLARKLAGNASLEFVAAPALAPPEAAVDPALMAQYKQELEQAAAAPLPDEDDADL</sequence>
<dbReference type="CDD" id="cd00877">
    <property type="entry name" value="Ran"/>
    <property type="match status" value="1"/>
</dbReference>
<evidence type="ECO:0000256" key="12">
    <source>
        <dbReference type="SAM" id="Phobius"/>
    </source>
</evidence>
<dbReference type="InterPro" id="IPR005225">
    <property type="entry name" value="Small_GTP-bd"/>
</dbReference>
<dbReference type="PROSITE" id="PS51418">
    <property type="entry name" value="RAN"/>
    <property type="match status" value="1"/>
</dbReference>
<dbReference type="SMART" id="SM00176">
    <property type="entry name" value="RAN"/>
    <property type="match status" value="1"/>
</dbReference>
<dbReference type="PANTHER" id="PTHR24071:SF0">
    <property type="entry name" value="GTP-BINDING NUCLEAR PROTEIN RAN"/>
    <property type="match status" value="1"/>
</dbReference>
<evidence type="ECO:0000256" key="10">
    <source>
        <dbReference type="RuleBase" id="RU363057"/>
    </source>
</evidence>
<accession>A0A4T0FWA8</accession>
<evidence type="ECO:0000256" key="1">
    <source>
        <dbReference type="ARBA" id="ARBA00004123"/>
    </source>
</evidence>